<dbReference type="AlphaFoldDB" id="A0A076NJ15"/>
<protein>
    <submittedName>
        <fullName evidence="3">Benzene 1,2-dioxygenase</fullName>
        <ecNumber evidence="4">1.14.12.18</ecNumber>
    </submittedName>
</protein>
<dbReference type="NCBIfam" id="NF007479">
    <property type="entry name" value="PRK10069.1"/>
    <property type="match status" value="1"/>
</dbReference>
<dbReference type="SUPFAM" id="SSF54427">
    <property type="entry name" value="NTF2-like"/>
    <property type="match status" value="1"/>
</dbReference>
<evidence type="ECO:0000313" key="5">
    <source>
        <dbReference type="Proteomes" id="UP000028780"/>
    </source>
</evidence>
<evidence type="ECO:0000313" key="4">
    <source>
        <dbReference type="EMBL" id="SNV87455.1"/>
    </source>
</evidence>
<dbReference type="Pfam" id="PF00866">
    <property type="entry name" value="Ring_hydroxyl_B"/>
    <property type="match status" value="1"/>
</dbReference>
<dbReference type="eggNOG" id="COG5517">
    <property type="taxonomic scope" value="Bacteria"/>
</dbReference>
<comment type="similarity">
    <text evidence="1">Belongs to the bacterial ring-hydroxylating dioxygenase beta subunit family.</text>
</comment>
<dbReference type="PANTHER" id="PTHR41534">
    <property type="entry name" value="BLR3401 PROTEIN"/>
    <property type="match status" value="1"/>
</dbReference>
<dbReference type="InterPro" id="IPR032710">
    <property type="entry name" value="NTF2-like_dom_sf"/>
</dbReference>
<dbReference type="Gene3D" id="3.10.450.50">
    <property type="match status" value="1"/>
</dbReference>
<dbReference type="Proteomes" id="UP000215374">
    <property type="component" value="Chromosome 1"/>
</dbReference>
<reference evidence="4 6" key="2">
    <citation type="submission" date="2017-06" db="EMBL/GenBank/DDBJ databases">
        <authorList>
            <consortium name="Pathogen Informatics"/>
        </authorList>
    </citation>
    <scope>NUCLEOTIDE SEQUENCE [LARGE SCALE GENOMIC DNA]</scope>
    <source>
        <strain evidence="4 6">NCTC13015</strain>
    </source>
</reference>
<evidence type="ECO:0000256" key="1">
    <source>
        <dbReference type="ARBA" id="ARBA00009570"/>
    </source>
</evidence>
<reference evidence="3 5" key="1">
    <citation type="submission" date="2014-08" db="EMBL/GenBank/DDBJ databases">
        <title>Complete genome sequence of Corynebacterium imitans DSM 44264, isolated from a five-month-old boy with suspected pharyngeal diphtheria.</title>
        <authorList>
            <person name="Mollmann S."/>
            <person name="Albersmeier A."/>
            <person name="Ruckert C."/>
            <person name="Tauch A."/>
        </authorList>
    </citation>
    <scope>NUCLEOTIDE SEQUENCE [LARGE SCALE GENOMIC DNA]</scope>
    <source>
        <strain evidence="3 5">DSM 44264</strain>
    </source>
</reference>
<dbReference type="STRING" id="156978.CIMIT_11745"/>
<dbReference type="InterPro" id="IPR000391">
    <property type="entry name" value="Rng_hydr_dOase-bsu"/>
</dbReference>
<dbReference type="EMBL" id="CP009211">
    <property type="protein sequence ID" value="AIJ34459.1"/>
    <property type="molecule type" value="Genomic_DNA"/>
</dbReference>
<dbReference type="EMBL" id="LT906467">
    <property type="protein sequence ID" value="SNV87455.1"/>
    <property type="molecule type" value="Genomic_DNA"/>
</dbReference>
<dbReference type="Proteomes" id="UP000028780">
    <property type="component" value="Chromosome"/>
</dbReference>
<evidence type="ECO:0000256" key="2">
    <source>
        <dbReference type="ARBA" id="ARBA00023002"/>
    </source>
</evidence>
<dbReference type="GO" id="GO:0018687">
    <property type="term" value="F:biphenyl 2,3-dioxygenase activity"/>
    <property type="evidence" value="ECO:0007669"/>
    <property type="project" value="UniProtKB-EC"/>
</dbReference>
<name>A0A076NJ15_9CORY</name>
<keyword evidence="3" id="KW-0223">Dioxygenase</keyword>
<dbReference type="PANTHER" id="PTHR41534:SF2">
    <property type="entry name" value="3-PHENYLPROPIONATE_CINNAMIC ACID DIOXYGENASE SUBUNIT BETA"/>
    <property type="match status" value="1"/>
</dbReference>
<dbReference type="EC" id="1.14.12.18" evidence="4"/>
<dbReference type="OrthoDB" id="3212009at2"/>
<evidence type="ECO:0000313" key="6">
    <source>
        <dbReference type="Proteomes" id="UP000215374"/>
    </source>
</evidence>
<evidence type="ECO:0000313" key="3">
    <source>
        <dbReference type="EMBL" id="AIJ34459.1"/>
    </source>
</evidence>
<sequence length="187" mass="22237">MTDYLRREDVSLGSRVDAEQYYELLNFYNDEAALLDEGRYTDWLQNFDEDLEYWAPTRTNRTRRQQALAIADRDGLAFYDETHSSLAWRIRRFDSGMAWSEDPPSRTRHLITNLIAFHGTVAETEEDVIEARTNFMVYRTRLEHEEDIFVGTRTDLLRRTEDGYKVFDRRILLDINVLNSKNISTFF</sequence>
<accession>A0A076NJ15</accession>
<dbReference type="HOGENOM" id="CLU_102527_1_1_11"/>
<organism evidence="3 5">
    <name type="scientific">Corynebacterium imitans</name>
    <dbReference type="NCBI Taxonomy" id="156978"/>
    <lineage>
        <taxon>Bacteria</taxon>
        <taxon>Bacillati</taxon>
        <taxon>Actinomycetota</taxon>
        <taxon>Actinomycetes</taxon>
        <taxon>Mycobacteriales</taxon>
        <taxon>Corynebacteriaceae</taxon>
        <taxon>Corynebacterium</taxon>
    </lineage>
</organism>
<keyword evidence="5" id="KW-1185">Reference proteome</keyword>
<proteinExistence type="inferred from homology"/>
<gene>
    <name evidence="4" type="primary">bphE_2</name>
    <name evidence="3" type="ORF">CIMIT_11745</name>
    <name evidence="4" type="ORF">SAMEA4535761_02407</name>
</gene>
<keyword evidence="2 4" id="KW-0560">Oxidoreductase</keyword>
<dbReference type="KEGG" id="cii:CIMIT_11745"/>
<dbReference type="GO" id="GO:0019380">
    <property type="term" value="P:3-phenylpropionate catabolic process"/>
    <property type="evidence" value="ECO:0007669"/>
    <property type="project" value="TreeGrafter"/>
</dbReference>
<dbReference type="RefSeq" id="WP_038593232.1">
    <property type="nucleotide sequence ID" value="NZ_CP009211.1"/>
</dbReference>
<dbReference type="CDD" id="cd00667">
    <property type="entry name" value="ring_hydroxylating_dioxygenases_beta"/>
    <property type="match status" value="1"/>
</dbReference>